<dbReference type="PANTHER" id="PTHR36046">
    <property type="entry name" value="PROTEIN, PUTATIVE-RELATED"/>
    <property type="match status" value="1"/>
</dbReference>
<keyword evidence="1" id="KW-0812">Transmembrane</keyword>
<keyword evidence="1" id="KW-1133">Transmembrane helix</keyword>
<dbReference type="AlphaFoldDB" id="A0A367RH79"/>
<name>A0A367RH79_9NOSO</name>
<protein>
    <recommendedName>
        <fullName evidence="2">DUF6737 domain-containing protein</fullName>
    </recommendedName>
</protein>
<gene>
    <name evidence="3" type="ORF">A6770_16575</name>
</gene>
<organism evidence="3 4">
    <name type="scientific">Nostoc minutum NIES-26</name>
    <dbReference type="NCBI Taxonomy" id="1844469"/>
    <lineage>
        <taxon>Bacteria</taxon>
        <taxon>Bacillati</taxon>
        <taxon>Cyanobacteriota</taxon>
        <taxon>Cyanophyceae</taxon>
        <taxon>Nostocales</taxon>
        <taxon>Nostocaceae</taxon>
        <taxon>Nostoc</taxon>
    </lineage>
</organism>
<feature type="domain" description="DUF6737" evidence="2">
    <location>
        <begin position="8"/>
        <end position="64"/>
    </location>
</feature>
<keyword evidence="4" id="KW-1185">Reference proteome</keyword>
<feature type="transmembrane region" description="Helical" evidence="1">
    <location>
        <begin position="20"/>
        <end position="37"/>
    </location>
</feature>
<dbReference type="PANTHER" id="PTHR36046:SF1">
    <property type="entry name" value="DUF6737 DOMAIN-CONTAINING PROTEIN"/>
    <property type="match status" value="1"/>
</dbReference>
<proteinExistence type="predicted"/>
<reference evidence="3" key="1">
    <citation type="submission" date="2016-04" db="EMBL/GenBank/DDBJ databases">
        <authorList>
            <person name="Tabuchi Yagui T.R."/>
        </authorList>
    </citation>
    <scope>NUCLEOTIDE SEQUENCE [LARGE SCALE GENOMIC DNA]</scope>
    <source>
        <strain evidence="3">NIES-26</strain>
    </source>
</reference>
<dbReference type="InterPro" id="IPR046625">
    <property type="entry name" value="DUF6737"/>
</dbReference>
<dbReference type="Proteomes" id="UP000252107">
    <property type="component" value="Unassembled WGS sequence"/>
</dbReference>
<sequence>MSEQKPLSPWNYKPWWCQPWSILLTGITLISGSWLLFKAIWLTILISIPVLIWMGFFVLIWPQLIIRSGILESYQNQLMTDDR</sequence>
<evidence type="ECO:0000256" key="1">
    <source>
        <dbReference type="SAM" id="Phobius"/>
    </source>
</evidence>
<feature type="transmembrane region" description="Helical" evidence="1">
    <location>
        <begin position="44"/>
        <end position="66"/>
    </location>
</feature>
<evidence type="ECO:0000313" key="4">
    <source>
        <dbReference type="Proteomes" id="UP000252107"/>
    </source>
</evidence>
<keyword evidence="1" id="KW-0472">Membrane</keyword>
<dbReference type="EMBL" id="LXQD01000153">
    <property type="protein sequence ID" value="RCJ35409.1"/>
    <property type="molecule type" value="Genomic_DNA"/>
</dbReference>
<accession>A0A367RH79</accession>
<dbReference type="Pfam" id="PF20522">
    <property type="entry name" value="DUF6737"/>
    <property type="match status" value="1"/>
</dbReference>
<evidence type="ECO:0000313" key="3">
    <source>
        <dbReference type="EMBL" id="RCJ35409.1"/>
    </source>
</evidence>
<comment type="caution">
    <text evidence="3">The sequence shown here is derived from an EMBL/GenBank/DDBJ whole genome shotgun (WGS) entry which is preliminary data.</text>
</comment>
<evidence type="ECO:0000259" key="2">
    <source>
        <dbReference type="Pfam" id="PF20522"/>
    </source>
</evidence>